<dbReference type="Gene3D" id="3.20.20.80">
    <property type="entry name" value="Glycosidases"/>
    <property type="match status" value="1"/>
</dbReference>
<evidence type="ECO:0000256" key="1">
    <source>
        <dbReference type="ARBA" id="ARBA00022801"/>
    </source>
</evidence>
<feature type="domain" description="Chitin-binding type-3" evidence="4">
    <location>
        <begin position="447"/>
        <end position="495"/>
    </location>
</feature>
<comment type="caution">
    <text evidence="5">The sequence shown here is derived from an EMBL/GenBank/DDBJ whole genome shotgun (WGS) entry which is preliminary data.</text>
</comment>
<keyword evidence="3" id="KW-1133">Transmembrane helix</keyword>
<dbReference type="InterPro" id="IPR017853">
    <property type="entry name" value="GH"/>
</dbReference>
<protein>
    <submittedName>
        <fullName evidence="5">T2SS-translocated chitinase</fullName>
    </submittedName>
</protein>
<dbReference type="CDD" id="cd06543">
    <property type="entry name" value="GH18_PF-ChiA-like"/>
    <property type="match status" value="1"/>
</dbReference>
<feature type="domain" description="Chitin-binding type-3" evidence="4">
    <location>
        <begin position="515"/>
        <end position="563"/>
    </location>
</feature>
<gene>
    <name evidence="5" type="ORF">GCM10009825_13430</name>
</gene>
<reference evidence="6" key="1">
    <citation type="journal article" date="2019" name="Int. J. Syst. Evol. Microbiol.">
        <title>The Global Catalogue of Microorganisms (GCM) 10K type strain sequencing project: providing services to taxonomists for standard genome sequencing and annotation.</title>
        <authorList>
            <consortium name="The Broad Institute Genomics Platform"/>
            <consortium name="The Broad Institute Genome Sequencing Center for Infectious Disease"/>
            <person name="Wu L."/>
            <person name="Ma J."/>
        </authorList>
    </citation>
    <scope>NUCLEOTIDE SEQUENCE [LARGE SCALE GENOMIC DNA]</scope>
    <source>
        <strain evidence="6">JCM 15921</strain>
    </source>
</reference>
<feature type="region of interest" description="Disordered" evidence="2">
    <location>
        <begin position="422"/>
        <end position="443"/>
    </location>
</feature>
<evidence type="ECO:0000313" key="5">
    <source>
        <dbReference type="EMBL" id="GAA2131697.1"/>
    </source>
</evidence>
<evidence type="ECO:0000256" key="2">
    <source>
        <dbReference type="SAM" id="MobiDB-lite"/>
    </source>
</evidence>
<dbReference type="SUPFAM" id="SSF51445">
    <property type="entry name" value="(Trans)glycosidases"/>
    <property type="match status" value="1"/>
</dbReference>
<dbReference type="Proteomes" id="UP001500102">
    <property type="component" value="Unassembled WGS sequence"/>
</dbReference>
<dbReference type="InterPro" id="IPR052750">
    <property type="entry name" value="GH18_Chitinase"/>
</dbReference>
<dbReference type="PANTHER" id="PTHR42976">
    <property type="entry name" value="BIFUNCTIONAL CHITINASE/LYSOZYME-RELATED"/>
    <property type="match status" value="1"/>
</dbReference>
<keyword evidence="1" id="KW-0378">Hydrolase</keyword>
<organism evidence="5 6">
    <name type="scientific">Arthrobacter humicola</name>
    <dbReference type="NCBI Taxonomy" id="409291"/>
    <lineage>
        <taxon>Bacteria</taxon>
        <taxon>Bacillati</taxon>
        <taxon>Actinomycetota</taxon>
        <taxon>Actinomycetes</taxon>
        <taxon>Micrococcales</taxon>
        <taxon>Micrococcaceae</taxon>
        <taxon>Arthrobacter</taxon>
    </lineage>
</organism>
<evidence type="ECO:0000313" key="6">
    <source>
        <dbReference type="Proteomes" id="UP001500102"/>
    </source>
</evidence>
<dbReference type="InterPro" id="IPR036573">
    <property type="entry name" value="CBM_sf_5/12"/>
</dbReference>
<accession>A0ABP5KG71</accession>
<sequence length="593" mass="62269">MARAYGKTRTPHRNVPVSALMIMQGQTLAGHQTLRQMRALIPAAGACPAAPCKTHKGGPVSERFPGRKLSLVRLGVLITAVAAVAAGGVAAWGNFQDVRAAESIPSVFSGYVDVTATPRYAFEAPASKEAEKVVLSFVVADPKDPCTPSWGAAYSLAEAANTLDLDRRVARLQQLGGSVAVSFGGLTNQELAVACTDSAKLTSAYRSVVDRYNVSSIDLDVEGQALSDPAALERRATAIAALQHDRQRNGKALSVWLTLPADPNGLTTAGSDAVKHMITAGVDLAGVNAMTMDYGGSKLPGRSMYENAVSAAEATHRQLTGLYRAAGSELGSETVWRKVGLTPMIGQNDVAGEIFTLNDAQDLSAYASAKGIGRLSMWSLNRDRTCSQNFPDVTKVSDGCSGVDQGGSSFATILGAGVMASPSAAPASAAPPTPVPAVSDNPSTSPYPVWSENAAYNAGERIVWHSNVYEAKWWTRADTPDDPVLQGTATPWRIIGPVLAGDKPTPQLTAPAGTAPAWQPSTVYRKGDRVLFEGRVFEAKWWTQTDSPEASLQGSPDSPWSKLRDEELLKIMAAKSATPASPAPSTTASAPAP</sequence>
<dbReference type="SUPFAM" id="SSF51055">
    <property type="entry name" value="Carbohydrate binding domain"/>
    <property type="match status" value="2"/>
</dbReference>
<keyword evidence="3" id="KW-0812">Transmembrane</keyword>
<dbReference type="Gene3D" id="2.10.10.20">
    <property type="entry name" value="Carbohydrate-binding module superfamily 5/12"/>
    <property type="match status" value="2"/>
</dbReference>
<evidence type="ECO:0000259" key="4">
    <source>
        <dbReference type="SMART" id="SM00495"/>
    </source>
</evidence>
<keyword evidence="3" id="KW-0472">Membrane</keyword>
<dbReference type="InterPro" id="IPR003610">
    <property type="entry name" value="CBM5/12"/>
</dbReference>
<dbReference type="PANTHER" id="PTHR42976:SF1">
    <property type="entry name" value="GH18 DOMAIN-CONTAINING PROTEIN-RELATED"/>
    <property type="match status" value="1"/>
</dbReference>
<dbReference type="EMBL" id="BAAAQB010000019">
    <property type="protein sequence ID" value="GAA2131697.1"/>
    <property type="molecule type" value="Genomic_DNA"/>
</dbReference>
<dbReference type="SMART" id="SM00495">
    <property type="entry name" value="ChtBD3"/>
    <property type="match status" value="2"/>
</dbReference>
<dbReference type="CDD" id="cd12215">
    <property type="entry name" value="ChiC_BD"/>
    <property type="match status" value="2"/>
</dbReference>
<feature type="compositionally biased region" description="Low complexity" evidence="2">
    <location>
        <begin position="573"/>
        <end position="593"/>
    </location>
</feature>
<name>A0ABP5KG71_9MICC</name>
<keyword evidence="6" id="KW-1185">Reference proteome</keyword>
<dbReference type="Pfam" id="PF02839">
    <property type="entry name" value="CBM_5_12"/>
    <property type="match status" value="1"/>
</dbReference>
<evidence type="ECO:0000256" key="3">
    <source>
        <dbReference type="SAM" id="Phobius"/>
    </source>
</evidence>
<feature type="transmembrane region" description="Helical" evidence="3">
    <location>
        <begin position="71"/>
        <end position="93"/>
    </location>
</feature>
<proteinExistence type="predicted"/>
<feature type="region of interest" description="Disordered" evidence="2">
    <location>
        <begin position="572"/>
        <end position="593"/>
    </location>
</feature>